<dbReference type="EMBL" id="MU117991">
    <property type="protein sequence ID" value="KAF9649894.1"/>
    <property type="molecule type" value="Genomic_DNA"/>
</dbReference>
<evidence type="ECO:0000313" key="1">
    <source>
        <dbReference type="EMBL" id="KAF9649894.1"/>
    </source>
</evidence>
<gene>
    <name evidence="1" type="ORF">BDM02DRAFT_3112862</name>
</gene>
<sequence>MKKNAGKSREGIPGKARDQKKRTGGVKNDHMSTHPPGLSGCCKAKRLGERMSCGAVGIFHEYRRYGKAITQMKAPRTTGTSAGHGNEYDRSQVRRTKVAAASSNPFPQPPVDPVSRPGT</sequence>
<organism evidence="1 2">
    <name type="scientific">Thelephora ganbajun</name>
    <name type="common">Ganba fungus</name>
    <dbReference type="NCBI Taxonomy" id="370292"/>
    <lineage>
        <taxon>Eukaryota</taxon>
        <taxon>Fungi</taxon>
        <taxon>Dikarya</taxon>
        <taxon>Basidiomycota</taxon>
        <taxon>Agaricomycotina</taxon>
        <taxon>Agaricomycetes</taxon>
        <taxon>Thelephorales</taxon>
        <taxon>Thelephoraceae</taxon>
        <taxon>Thelephora</taxon>
    </lineage>
</organism>
<evidence type="ECO:0000313" key="2">
    <source>
        <dbReference type="Proteomes" id="UP000886501"/>
    </source>
</evidence>
<dbReference type="Proteomes" id="UP000886501">
    <property type="component" value="Unassembled WGS sequence"/>
</dbReference>
<keyword evidence="2" id="KW-1185">Reference proteome</keyword>
<name>A0ACB6ZJY5_THEGA</name>
<comment type="caution">
    <text evidence="1">The sequence shown here is derived from an EMBL/GenBank/DDBJ whole genome shotgun (WGS) entry which is preliminary data.</text>
</comment>
<proteinExistence type="predicted"/>
<accession>A0ACB6ZJY5</accession>
<protein>
    <submittedName>
        <fullName evidence="1">Uncharacterized protein</fullName>
    </submittedName>
</protein>
<reference evidence="1" key="2">
    <citation type="journal article" date="2020" name="Nat. Commun.">
        <title>Large-scale genome sequencing of mycorrhizal fungi provides insights into the early evolution of symbiotic traits.</title>
        <authorList>
            <person name="Miyauchi S."/>
            <person name="Kiss E."/>
            <person name="Kuo A."/>
            <person name="Drula E."/>
            <person name="Kohler A."/>
            <person name="Sanchez-Garcia M."/>
            <person name="Morin E."/>
            <person name="Andreopoulos B."/>
            <person name="Barry K.W."/>
            <person name="Bonito G."/>
            <person name="Buee M."/>
            <person name="Carver A."/>
            <person name="Chen C."/>
            <person name="Cichocki N."/>
            <person name="Clum A."/>
            <person name="Culley D."/>
            <person name="Crous P.W."/>
            <person name="Fauchery L."/>
            <person name="Girlanda M."/>
            <person name="Hayes R.D."/>
            <person name="Keri Z."/>
            <person name="LaButti K."/>
            <person name="Lipzen A."/>
            <person name="Lombard V."/>
            <person name="Magnuson J."/>
            <person name="Maillard F."/>
            <person name="Murat C."/>
            <person name="Nolan M."/>
            <person name="Ohm R.A."/>
            <person name="Pangilinan J."/>
            <person name="Pereira M.F."/>
            <person name="Perotto S."/>
            <person name="Peter M."/>
            <person name="Pfister S."/>
            <person name="Riley R."/>
            <person name="Sitrit Y."/>
            <person name="Stielow J.B."/>
            <person name="Szollosi G."/>
            <person name="Zifcakova L."/>
            <person name="Stursova M."/>
            <person name="Spatafora J.W."/>
            <person name="Tedersoo L."/>
            <person name="Vaario L.M."/>
            <person name="Yamada A."/>
            <person name="Yan M."/>
            <person name="Wang P."/>
            <person name="Xu J."/>
            <person name="Bruns T."/>
            <person name="Baldrian P."/>
            <person name="Vilgalys R."/>
            <person name="Dunand C."/>
            <person name="Henrissat B."/>
            <person name="Grigoriev I.V."/>
            <person name="Hibbett D."/>
            <person name="Nagy L.G."/>
            <person name="Martin F.M."/>
        </authorList>
    </citation>
    <scope>NUCLEOTIDE SEQUENCE</scope>
    <source>
        <strain evidence="1">P2</strain>
    </source>
</reference>
<reference evidence="1" key="1">
    <citation type="submission" date="2019-10" db="EMBL/GenBank/DDBJ databases">
        <authorList>
            <consortium name="DOE Joint Genome Institute"/>
            <person name="Kuo A."/>
            <person name="Miyauchi S."/>
            <person name="Kiss E."/>
            <person name="Drula E."/>
            <person name="Kohler A."/>
            <person name="Sanchez-Garcia M."/>
            <person name="Andreopoulos B."/>
            <person name="Barry K.W."/>
            <person name="Bonito G."/>
            <person name="Buee M."/>
            <person name="Carver A."/>
            <person name="Chen C."/>
            <person name="Cichocki N."/>
            <person name="Clum A."/>
            <person name="Culley D."/>
            <person name="Crous P.W."/>
            <person name="Fauchery L."/>
            <person name="Girlanda M."/>
            <person name="Hayes R."/>
            <person name="Keri Z."/>
            <person name="Labutti K."/>
            <person name="Lipzen A."/>
            <person name="Lombard V."/>
            <person name="Magnuson J."/>
            <person name="Maillard F."/>
            <person name="Morin E."/>
            <person name="Murat C."/>
            <person name="Nolan M."/>
            <person name="Ohm R."/>
            <person name="Pangilinan J."/>
            <person name="Pereira M."/>
            <person name="Perotto S."/>
            <person name="Peter M."/>
            <person name="Riley R."/>
            <person name="Sitrit Y."/>
            <person name="Stielow B."/>
            <person name="Szollosi G."/>
            <person name="Zifcakova L."/>
            <person name="Stursova M."/>
            <person name="Spatafora J.W."/>
            <person name="Tedersoo L."/>
            <person name="Vaario L.-M."/>
            <person name="Yamada A."/>
            <person name="Yan M."/>
            <person name="Wang P."/>
            <person name="Xu J."/>
            <person name="Bruns T."/>
            <person name="Baldrian P."/>
            <person name="Vilgalys R."/>
            <person name="Henrissat B."/>
            <person name="Grigoriev I.V."/>
            <person name="Hibbett D."/>
            <person name="Nagy L.G."/>
            <person name="Martin F.M."/>
        </authorList>
    </citation>
    <scope>NUCLEOTIDE SEQUENCE</scope>
    <source>
        <strain evidence="1">P2</strain>
    </source>
</reference>